<dbReference type="Proteomes" id="UP001216253">
    <property type="component" value="Unassembled WGS sequence"/>
</dbReference>
<dbReference type="InterPro" id="IPR024173">
    <property type="entry name" value="Pesterase_MJ0037-like"/>
</dbReference>
<dbReference type="EMBL" id="JARESE010000001">
    <property type="protein sequence ID" value="MDE8650218.1"/>
    <property type="molecule type" value="Genomic_DNA"/>
</dbReference>
<dbReference type="GO" id="GO:0016787">
    <property type="term" value="F:hydrolase activity"/>
    <property type="evidence" value="ECO:0007669"/>
    <property type="project" value="UniProtKB-KW"/>
</dbReference>
<dbReference type="PIRSF" id="PIRSF000887">
    <property type="entry name" value="Pesterase_MJ0037"/>
    <property type="match status" value="1"/>
</dbReference>
<keyword evidence="3" id="KW-1185">Reference proteome</keyword>
<keyword evidence="2" id="KW-0540">Nuclease</keyword>
<accession>A0ABT5WMQ9</accession>
<comment type="caution">
    <text evidence="2">The sequence shown here is derived from an EMBL/GenBank/DDBJ whole genome shotgun (WGS) entry which is preliminary data.</text>
</comment>
<evidence type="ECO:0000259" key="1">
    <source>
        <dbReference type="Pfam" id="PF00149"/>
    </source>
</evidence>
<dbReference type="RefSeq" id="WP_275226300.1">
    <property type="nucleotide sequence ID" value="NZ_JARESE010000001.1"/>
</dbReference>
<dbReference type="Gene3D" id="3.60.21.10">
    <property type="match status" value="1"/>
</dbReference>
<name>A0ABT5WMQ9_9SPHN</name>
<dbReference type="GO" id="GO:0004519">
    <property type="term" value="F:endonuclease activity"/>
    <property type="evidence" value="ECO:0007669"/>
    <property type="project" value="UniProtKB-KW"/>
</dbReference>
<reference evidence="2 3" key="1">
    <citation type="submission" date="2023-03" db="EMBL/GenBank/DDBJ databases">
        <title>NovoSphingobium album sp. nov. isolated from polycyclic aromatic hydrocarbons- and heavy-metal polluted soil.</title>
        <authorList>
            <person name="Liu Z."/>
            <person name="Wang K."/>
        </authorList>
    </citation>
    <scope>NUCLEOTIDE SEQUENCE [LARGE SCALE GENOMIC DNA]</scope>
    <source>
        <strain evidence="2 3">H3SJ31-1</strain>
    </source>
</reference>
<keyword evidence="2" id="KW-0436">Ligase</keyword>
<evidence type="ECO:0000313" key="2">
    <source>
        <dbReference type="EMBL" id="MDE8650218.1"/>
    </source>
</evidence>
<sequence>MVPFSFSSQEMHLVGGRALYWPREQALLVADMHLEKASFFARAGQMLPPYDSRETLERLALAIRQTGARRVFALGDNFHDSHGTDRIEPHAAGMLAALTRAVDWVWITGNHDADLAGGIGGEVIGEIVVAGVALRHIARPGACEPEISGHFHPRLTISARGRRIARPCAVGSERRMILPAFGALTGGLNAADPAILAAMQPAAAIDAIVPATGRLIRYPLWRAAA</sequence>
<keyword evidence="2" id="KW-0255">Endonuclease</keyword>
<dbReference type="EC" id="3.1.-.-" evidence="2"/>
<feature type="domain" description="Calcineurin-like phosphoesterase" evidence="1">
    <location>
        <begin position="27"/>
        <end position="113"/>
    </location>
</feature>
<dbReference type="InterPro" id="IPR004843">
    <property type="entry name" value="Calcineurin-like_PHP"/>
</dbReference>
<keyword evidence="2" id="KW-0378">Hydrolase</keyword>
<dbReference type="InterPro" id="IPR026336">
    <property type="entry name" value="PdeM-like"/>
</dbReference>
<dbReference type="SUPFAM" id="SSF56300">
    <property type="entry name" value="Metallo-dependent phosphatases"/>
    <property type="match status" value="1"/>
</dbReference>
<gene>
    <name evidence="2" type="primary">pdeM</name>
    <name evidence="2" type="ORF">PYV00_00630</name>
</gene>
<dbReference type="InterPro" id="IPR029052">
    <property type="entry name" value="Metallo-depent_PP-like"/>
</dbReference>
<evidence type="ECO:0000313" key="3">
    <source>
        <dbReference type="Proteomes" id="UP001216253"/>
    </source>
</evidence>
<dbReference type="NCBIfam" id="TIGR04123">
    <property type="entry name" value="P_estr_lig_assc"/>
    <property type="match status" value="1"/>
</dbReference>
<dbReference type="PANTHER" id="PTHR39323:SF1">
    <property type="entry name" value="BLR1149 PROTEIN"/>
    <property type="match status" value="1"/>
</dbReference>
<dbReference type="PANTHER" id="PTHR39323">
    <property type="entry name" value="BLR1149 PROTEIN"/>
    <property type="match status" value="1"/>
</dbReference>
<protein>
    <submittedName>
        <fullName evidence="2">Ligase-associated DNA damage response endonuclease PdeM</fullName>
        <ecNumber evidence="2">3.1.-.-</ecNumber>
    </submittedName>
</protein>
<organism evidence="2 3">
    <name type="scientific">Novosphingobium album</name>
    <name type="common">ex Liu et al. 2023</name>
    <dbReference type="NCBI Taxonomy" id="3031130"/>
    <lineage>
        <taxon>Bacteria</taxon>
        <taxon>Pseudomonadati</taxon>
        <taxon>Pseudomonadota</taxon>
        <taxon>Alphaproteobacteria</taxon>
        <taxon>Sphingomonadales</taxon>
        <taxon>Sphingomonadaceae</taxon>
        <taxon>Novosphingobium</taxon>
    </lineage>
</organism>
<proteinExistence type="predicted"/>
<dbReference type="Pfam" id="PF00149">
    <property type="entry name" value="Metallophos"/>
    <property type="match status" value="1"/>
</dbReference>
<dbReference type="GO" id="GO:0016874">
    <property type="term" value="F:ligase activity"/>
    <property type="evidence" value="ECO:0007669"/>
    <property type="project" value="UniProtKB-KW"/>
</dbReference>